<sequence>MTATNRDDLKQHRHVYLSTSLDLIEHFGNEIIEIHHLPDFKAYKVTDKADVHSVVIIKENIVFQTLYESLSNKYKNLELRIEDPKKMVIRFLECSFTVELLLIGHSDFHENIRDVHLSD</sequence>
<proteinExistence type="predicted"/>
<evidence type="ECO:0000313" key="1">
    <source>
        <dbReference type="EMBL" id="SEW11713.1"/>
    </source>
</evidence>
<name>A0A662Z6I7_9STAP</name>
<organism evidence="1 2">
    <name type="scientific">Aliicoccus persicus</name>
    <dbReference type="NCBI Taxonomy" id="930138"/>
    <lineage>
        <taxon>Bacteria</taxon>
        <taxon>Bacillati</taxon>
        <taxon>Bacillota</taxon>
        <taxon>Bacilli</taxon>
        <taxon>Bacillales</taxon>
        <taxon>Staphylococcaceae</taxon>
        <taxon>Aliicoccus</taxon>
    </lineage>
</organism>
<dbReference type="AlphaFoldDB" id="A0A662Z6I7"/>
<protein>
    <submittedName>
        <fullName evidence="1">Uncharacterized protein</fullName>
    </submittedName>
</protein>
<dbReference type="EMBL" id="FOIT01000005">
    <property type="protein sequence ID" value="SEW11713.1"/>
    <property type="molecule type" value="Genomic_DNA"/>
</dbReference>
<evidence type="ECO:0000313" key="2">
    <source>
        <dbReference type="Proteomes" id="UP000243605"/>
    </source>
</evidence>
<gene>
    <name evidence="1" type="ORF">SAMN05192557_1700</name>
</gene>
<reference evidence="1 2" key="1">
    <citation type="submission" date="2016-10" db="EMBL/GenBank/DDBJ databases">
        <authorList>
            <person name="Varghese N."/>
            <person name="Submissions S."/>
        </authorList>
    </citation>
    <scope>NUCLEOTIDE SEQUENCE [LARGE SCALE GENOMIC DNA]</scope>
    <source>
        <strain evidence="1 2">IBRC-M10081</strain>
    </source>
</reference>
<dbReference type="RefSeq" id="WP_091475786.1">
    <property type="nucleotide sequence ID" value="NZ_FOIT01000005.1"/>
</dbReference>
<keyword evidence="2" id="KW-1185">Reference proteome</keyword>
<dbReference type="Proteomes" id="UP000243605">
    <property type="component" value="Unassembled WGS sequence"/>
</dbReference>
<accession>A0A662Z6I7</accession>